<proteinExistence type="predicted"/>
<evidence type="ECO:0000313" key="1">
    <source>
        <dbReference type="Ensembl" id="ENSHHUP00000038534.1"/>
    </source>
</evidence>
<reference evidence="1" key="3">
    <citation type="submission" date="2025-09" db="UniProtKB">
        <authorList>
            <consortium name="Ensembl"/>
        </authorList>
    </citation>
    <scope>IDENTIFICATION</scope>
</reference>
<evidence type="ECO:0000313" key="2">
    <source>
        <dbReference type="Proteomes" id="UP000314982"/>
    </source>
</evidence>
<name>A0A4W5MLG2_9TELE</name>
<reference evidence="1" key="2">
    <citation type="submission" date="2025-08" db="UniProtKB">
        <authorList>
            <consortium name="Ensembl"/>
        </authorList>
    </citation>
    <scope>IDENTIFICATION</scope>
</reference>
<reference evidence="2" key="1">
    <citation type="submission" date="2018-06" db="EMBL/GenBank/DDBJ databases">
        <title>Genome assembly of Danube salmon.</title>
        <authorList>
            <person name="Macqueen D.J."/>
            <person name="Gundappa M.K."/>
        </authorList>
    </citation>
    <scope>NUCLEOTIDE SEQUENCE [LARGE SCALE GENOMIC DNA]</scope>
</reference>
<keyword evidence="2" id="KW-1185">Reference proteome</keyword>
<sequence>MKPGPQTDINTLLSLVEDIIQQQNRAGGEFYTDASKKEGSLILSLGAVNLQETSLCGSPEKTGDGSQKRSTNSQCLYKQLRHVEKELSLLGPSRFPDPDSYSRAVQQIQGMKGPLEGHSETQVLCFPYLQFWGNSVYLYIS</sequence>
<dbReference type="AlphaFoldDB" id="A0A4W5MLG2"/>
<protein>
    <submittedName>
        <fullName evidence="1">Uncharacterized protein</fullName>
    </submittedName>
</protein>
<dbReference type="Ensembl" id="ENSHHUT00000040054.1">
    <property type="protein sequence ID" value="ENSHHUP00000038534.1"/>
    <property type="gene ID" value="ENSHHUG00000024039.1"/>
</dbReference>
<accession>A0A4W5MLG2</accession>
<dbReference type="Proteomes" id="UP000314982">
    <property type="component" value="Unassembled WGS sequence"/>
</dbReference>
<organism evidence="1 2">
    <name type="scientific">Hucho hucho</name>
    <name type="common">huchen</name>
    <dbReference type="NCBI Taxonomy" id="62062"/>
    <lineage>
        <taxon>Eukaryota</taxon>
        <taxon>Metazoa</taxon>
        <taxon>Chordata</taxon>
        <taxon>Craniata</taxon>
        <taxon>Vertebrata</taxon>
        <taxon>Euteleostomi</taxon>
        <taxon>Actinopterygii</taxon>
        <taxon>Neopterygii</taxon>
        <taxon>Teleostei</taxon>
        <taxon>Protacanthopterygii</taxon>
        <taxon>Salmoniformes</taxon>
        <taxon>Salmonidae</taxon>
        <taxon>Salmoninae</taxon>
        <taxon>Hucho</taxon>
    </lineage>
</organism>
<dbReference type="GeneTree" id="ENSGT01030000235506"/>